<keyword evidence="4 7" id="KW-0812">Transmembrane</keyword>
<dbReference type="NCBIfam" id="TIGR03025">
    <property type="entry name" value="EPS_sugtrans"/>
    <property type="match status" value="1"/>
</dbReference>
<keyword evidence="6 7" id="KW-0472">Membrane</keyword>
<feature type="transmembrane region" description="Helical" evidence="7">
    <location>
        <begin position="12"/>
        <end position="36"/>
    </location>
</feature>
<evidence type="ECO:0000256" key="7">
    <source>
        <dbReference type="SAM" id="Phobius"/>
    </source>
</evidence>
<evidence type="ECO:0000313" key="10">
    <source>
        <dbReference type="Proteomes" id="UP000823868"/>
    </source>
</evidence>
<dbReference type="PANTHER" id="PTHR30576:SF0">
    <property type="entry name" value="UNDECAPRENYL-PHOSPHATE N-ACETYLGALACTOSAMINYL 1-PHOSPHATE TRANSFERASE-RELATED"/>
    <property type="match status" value="1"/>
</dbReference>
<organism evidence="9 10">
    <name type="scientific">Candidatus Flavonifractor merdigallinarum</name>
    <dbReference type="NCBI Taxonomy" id="2838589"/>
    <lineage>
        <taxon>Bacteria</taxon>
        <taxon>Bacillati</taxon>
        <taxon>Bacillota</taxon>
        <taxon>Clostridia</taxon>
        <taxon>Eubacteriales</taxon>
        <taxon>Oscillospiraceae</taxon>
        <taxon>Flavonifractor</taxon>
    </lineage>
</organism>
<evidence type="ECO:0000256" key="4">
    <source>
        <dbReference type="ARBA" id="ARBA00022692"/>
    </source>
</evidence>
<sequence length="459" mass="52955">MIKENQRALNSVNVLLDALILFVSMPVSFYARFYILHNGVITVPLSDYMAFLLVLIPAFLITFATMGLYESLRKRPLTWELTRVFWGCVIDFILAQTWLFLYKEVHFSRGVLFLFFGLSFCGMCAKRVCLRLLLRHFRQQGFNQKHVLLVGDSHMAVRYVQVVRRQKEYGYLIDGYLAQHDSIPGLTYLGSVNALEKVLERKTPDEVVVALPPEEFQFTRGVIEACEKDGVKLSVIPFYAEYIPSNPQFDNIEGIPLMNIRHIPLDNWMHAAAKRTLDIVGSLALIICTSPIMLVAAIGVRLSSPGPIIFKQERVGRNKKPFMMYKFRSMRVNAAQDTGWSRDTDPRKTKFGAILRKFSIDELPQFFNVLKGDMSLVGPRPEVPHYVQQFKEEIPLYMVKHQVRPGITGWAQVNGLRGDTSIEERIRYDIYYIENWNFFFDLKILFMTLVKGVVNQEKL</sequence>
<dbReference type="PANTHER" id="PTHR30576">
    <property type="entry name" value="COLANIC BIOSYNTHESIS UDP-GLUCOSE LIPID CARRIER TRANSFERASE"/>
    <property type="match status" value="1"/>
</dbReference>
<evidence type="ECO:0000313" key="9">
    <source>
        <dbReference type="EMBL" id="HIY21340.1"/>
    </source>
</evidence>
<evidence type="ECO:0000256" key="1">
    <source>
        <dbReference type="ARBA" id="ARBA00004141"/>
    </source>
</evidence>
<evidence type="ECO:0000256" key="5">
    <source>
        <dbReference type="ARBA" id="ARBA00022989"/>
    </source>
</evidence>
<dbReference type="Pfam" id="PF02397">
    <property type="entry name" value="Bac_transf"/>
    <property type="match status" value="1"/>
</dbReference>
<protein>
    <submittedName>
        <fullName evidence="9">Undecaprenyl-phosphate glucose phosphotransferase</fullName>
        <ecNumber evidence="9">2.7.8.31</ecNumber>
    </submittedName>
</protein>
<dbReference type="Proteomes" id="UP000823868">
    <property type="component" value="Unassembled WGS sequence"/>
</dbReference>
<dbReference type="GO" id="GO:0089702">
    <property type="term" value="F:undecaprenyl-phosphate glucose phosphotransferase activity"/>
    <property type="evidence" value="ECO:0007669"/>
    <property type="project" value="UniProtKB-EC"/>
</dbReference>
<dbReference type="EC" id="2.7.8.31" evidence="9"/>
<feature type="transmembrane region" description="Helical" evidence="7">
    <location>
        <begin position="81"/>
        <end position="101"/>
    </location>
</feature>
<dbReference type="AlphaFoldDB" id="A0A9D1Y884"/>
<evidence type="ECO:0000256" key="2">
    <source>
        <dbReference type="ARBA" id="ARBA00006464"/>
    </source>
</evidence>
<reference evidence="9" key="1">
    <citation type="journal article" date="2021" name="PeerJ">
        <title>Extensive microbial diversity within the chicken gut microbiome revealed by metagenomics and culture.</title>
        <authorList>
            <person name="Gilroy R."/>
            <person name="Ravi A."/>
            <person name="Getino M."/>
            <person name="Pursley I."/>
            <person name="Horton D.L."/>
            <person name="Alikhan N.F."/>
            <person name="Baker D."/>
            <person name="Gharbi K."/>
            <person name="Hall N."/>
            <person name="Watson M."/>
            <person name="Adriaenssens E.M."/>
            <person name="Foster-Nyarko E."/>
            <person name="Jarju S."/>
            <person name="Secka A."/>
            <person name="Antonio M."/>
            <person name="Oren A."/>
            <person name="Chaudhuri R.R."/>
            <person name="La Ragione R."/>
            <person name="Hildebrand F."/>
            <person name="Pallen M.J."/>
        </authorList>
    </citation>
    <scope>NUCLEOTIDE SEQUENCE</scope>
    <source>
        <strain evidence="9">ChiBcec16_6824</strain>
    </source>
</reference>
<proteinExistence type="inferred from homology"/>
<dbReference type="NCBIfam" id="TIGR03023">
    <property type="entry name" value="WcaJ_sugtrans"/>
    <property type="match status" value="1"/>
</dbReference>
<name>A0A9D1Y884_9FIRM</name>
<dbReference type="Gene3D" id="3.40.50.720">
    <property type="entry name" value="NAD(P)-binding Rossmann-like Domain"/>
    <property type="match status" value="1"/>
</dbReference>
<comment type="subcellular location">
    <subcellularLocation>
        <location evidence="1">Membrane</location>
        <topology evidence="1">Multi-pass membrane protein</topology>
    </subcellularLocation>
</comment>
<evidence type="ECO:0000256" key="6">
    <source>
        <dbReference type="ARBA" id="ARBA00023136"/>
    </source>
</evidence>
<dbReference type="InterPro" id="IPR017475">
    <property type="entry name" value="EPS_sugar_tfrase"/>
</dbReference>
<feature type="domain" description="Bacterial sugar transferase" evidence="8">
    <location>
        <begin position="274"/>
        <end position="451"/>
    </location>
</feature>
<keyword evidence="3 9" id="KW-0808">Transferase</keyword>
<comment type="similarity">
    <text evidence="2">Belongs to the bacterial sugar transferase family.</text>
</comment>
<dbReference type="InterPro" id="IPR017473">
    <property type="entry name" value="Undecaprenyl-P_gluc_Ptfrase"/>
</dbReference>
<feature type="transmembrane region" description="Helical" evidence="7">
    <location>
        <begin position="48"/>
        <end position="69"/>
    </location>
</feature>
<reference evidence="9" key="2">
    <citation type="submission" date="2021-04" db="EMBL/GenBank/DDBJ databases">
        <authorList>
            <person name="Gilroy R."/>
        </authorList>
    </citation>
    <scope>NUCLEOTIDE SEQUENCE</scope>
    <source>
        <strain evidence="9">ChiBcec16_6824</strain>
    </source>
</reference>
<evidence type="ECO:0000256" key="3">
    <source>
        <dbReference type="ARBA" id="ARBA00022679"/>
    </source>
</evidence>
<dbReference type="GO" id="GO:0016020">
    <property type="term" value="C:membrane"/>
    <property type="evidence" value="ECO:0007669"/>
    <property type="project" value="UniProtKB-SubCell"/>
</dbReference>
<keyword evidence="5 7" id="KW-1133">Transmembrane helix</keyword>
<dbReference type="Pfam" id="PF13727">
    <property type="entry name" value="CoA_binding_3"/>
    <property type="match status" value="1"/>
</dbReference>
<comment type="caution">
    <text evidence="9">The sequence shown here is derived from an EMBL/GenBank/DDBJ whole genome shotgun (WGS) entry which is preliminary data.</text>
</comment>
<feature type="transmembrane region" description="Helical" evidence="7">
    <location>
        <begin position="279"/>
        <end position="300"/>
    </location>
</feature>
<evidence type="ECO:0000259" key="8">
    <source>
        <dbReference type="Pfam" id="PF02397"/>
    </source>
</evidence>
<dbReference type="InterPro" id="IPR003362">
    <property type="entry name" value="Bact_transf"/>
</dbReference>
<accession>A0A9D1Y884</accession>
<gene>
    <name evidence="9" type="ORF">H9841_05495</name>
</gene>
<feature type="transmembrane region" description="Helical" evidence="7">
    <location>
        <begin position="107"/>
        <end position="125"/>
    </location>
</feature>
<dbReference type="EMBL" id="DXDX01000101">
    <property type="protein sequence ID" value="HIY21340.1"/>
    <property type="molecule type" value="Genomic_DNA"/>
</dbReference>